<dbReference type="PANTHER" id="PTHR47099:SF1">
    <property type="entry name" value="METHYLCOBAMIDE:COM METHYLTRANSFERASE MTBA"/>
    <property type="match status" value="1"/>
</dbReference>
<sequence>MSDWNSRSRFDAVLSGEVPDRPPVAAWGHFFDVETDPALLADATIRFTLGYDWDWVKINPRNTYYLEAFGNTFDYDDYHGSQPYQTRGIINTVKDLRLVDHERAIGSTAILDQIDVLRRVRKSLPDLPVAQTVFSPLTILLGLAGLPRSVGKTIPGSTTQVSLKDLISEDPEGTHRALHEITLVLEDYIARIADAGADAVYYALTGTANPVISGKTIFTEFSTPYDRRIIASISDHGLPTLLHTCGPHAFPDVISSYPVKAISWDHFDSGNPGIGTPSPIPALAGVNRADITKRDVETVQQQARRALQVYRGKPFLLSPTCSTLTGLRNPALSALRSAVEE</sequence>
<feature type="domain" description="Uroporphyrinogen decarboxylase (URO-D)" evidence="1">
    <location>
        <begin position="8"/>
        <end position="341"/>
    </location>
</feature>
<organism evidence="2 3">
    <name type="scientific">Bifidobacterium psychraerophilum</name>
    <dbReference type="NCBI Taxonomy" id="218140"/>
    <lineage>
        <taxon>Bacteria</taxon>
        <taxon>Bacillati</taxon>
        <taxon>Actinomycetota</taxon>
        <taxon>Actinomycetes</taxon>
        <taxon>Bifidobacteriales</taxon>
        <taxon>Bifidobacteriaceae</taxon>
        <taxon>Bifidobacterium</taxon>
    </lineage>
</organism>
<dbReference type="GO" id="GO:0004853">
    <property type="term" value="F:uroporphyrinogen decarboxylase activity"/>
    <property type="evidence" value="ECO:0007669"/>
    <property type="project" value="InterPro"/>
</dbReference>
<dbReference type="PANTHER" id="PTHR47099">
    <property type="entry name" value="METHYLCOBAMIDE:COM METHYLTRANSFERASE MTBA"/>
    <property type="match status" value="1"/>
</dbReference>
<dbReference type="RefSeq" id="WP_033497876.1">
    <property type="nucleotide sequence ID" value="NZ_BAABVZ010000003.1"/>
</dbReference>
<evidence type="ECO:0000313" key="3">
    <source>
        <dbReference type="Proteomes" id="UP000029050"/>
    </source>
</evidence>
<dbReference type="EMBL" id="JGZI01000010">
    <property type="protein sequence ID" value="KFI81085.1"/>
    <property type="molecule type" value="Genomic_DNA"/>
</dbReference>
<keyword evidence="3" id="KW-1185">Reference proteome</keyword>
<dbReference type="Pfam" id="PF01208">
    <property type="entry name" value="URO-D"/>
    <property type="match status" value="1"/>
</dbReference>
<name>A0A087CCT5_9BIFI</name>
<dbReference type="STRING" id="218140.BPSY_1490"/>
<accession>A0A087CCT5</accession>
<evidence type="ECO:0000259" key="1">
    <source>
        <dbReference type="Pfam" id="PF01208"/>
    </source>
</evidence>
<evidence type="ECO:0000313" key="2">
    <source>
        <dbReference type="EMBL" id="KFI81085.1"/>
    </source>
</evidence>
<dbReference type="Gene3D" id="3.20.20.210">
    <property type="match status" value="1"/>
</dbReference>
<dbReference type="GO" id="GO:0006779">
    <property type="term" value="P:porphyrin-containing compound biosynthetic process"/>
    <property type="evidence" value="ECO:0007669"/>
    <property type="project" value="InterPro"/>
</dbReference>
<dbReference type="eggNOG" id="COG0407">
    <property type="taxonomic scope" value="Bacteria"/>
</dbReference>
<gene>
    <name evidence="2" type="ORF">BPSY_1490</name>
</gene>
<dbReference type="SUPFAM" id="SSF51726">
    <property type="entry name" value="UROD/MetE-like"/>
    <property type="match status" value="1"/>
</dbReference>
<dbReference type="Proteomes" id="UP000029050">
    <property type="component" value="Unassembled WGS sequence"/>
</dbReference>
<dbReference type="GeneID" id="98300679"/>
<dbReference type="OrthoDB" id="7375127at2"/>
<proteinExistence type="predicted"/>
<dbReference type="InterPro" id="IPR000257">
    <property type="entry name" value="Uroporphyrinogen_deCOase"/>
</dbReference>
<dbReference type="InterPro" id="IPR038071">
    <property type="entry name" value="UROD/MetE-like_sf"/>
</dbReference>
<reference evidence="2 3" key="1">
    <citation type="submission" date="2014-03" db="EMBL/GenBank/DDBJ databases">
        <title>Genomics of Bifidobacteria.</title>
        <authorList>
            <person name="Ventura M."/>
            <person name="Milani C."/>
            <person name="Lugli G.A."/>
        </authorList>
    </citation>
    <scope>NUCLEOTIDE SEQUENCE [LARGE SCALE GENOMIC DNA]</scope>
    <source>
        <strain evidence="2 3">LMG 21775</strain>
    </source>
</reference>
<comment type="caution">
    <text evidence="2">The sequence shown here is derived from an EMBL/GenBank/DDBJ whole genome shotgun (WGS) entry which is preliminary data.</text>
</comment>
<dbReference type="AlphaFoldDB" id="A0A087CCT5"/>
<protein>
    <submittedName>
        <fullName evidence="2">Uroporphyrinogen-III decarboxylase</fullName>
    </submittedName>
</protein>
<dbReference type="InterPro" id="IPR052024">
    <property type="entry name" value="Methanogen_methyltrans"/>
</dbReference>